<proteinExistence type="predicted"/>
<reference evidence="2 3" key="1">
    <citation type="journal article" date="2015" name="Genome Announc.">
        <title>Genome Assemblies of Three Soil-Associated Devosia species: D. insulae, D. limi, and D. soli.</title>
        <authorList>
            <person name="Hassan Y.I."/>
            <person name="Lepp D."/>
            <person name="Zhou T."/>
        </authorList>
    </citation>
    <scope>NUCLEOTIDE SEQUENCE [LARGE SCALE GENOMIC DNA]</scope>
    <source>
        <strain evidence="2 3">DS-56</strain>
    </source>
</reference>
<comment type="caution">
    <text evidence="2">The sequence shown here is derived from an EMBL/GenBank/DDBJ whole genome shotgun (WGS) entry which is preliminary data.</text>
</comment>
<feature type="transmembrane region" description="Helical" evidence="1">
    <location>
        <begin position="62"/>
        <end position="89"/>
    </location>
</feature>
<organism evidence="2 3">
    <name type="scientific">Devosia insulae DS-56</name>
    <dbReference type="NCBI Taxonomy" id="1116389"/>
    <lineage>
        <taxon>Bacteria</taxon>
        <taxon>Pseudomonadati</taxon>
        <taxon>Pseudomonadota</taxon>
        <taxon>Alphaproteobacteria</taxon>
        <taxon>Hyphomicrobiales</taxon>
        <taxon>Devosiaceae</taxon>
        <taxon>Devosia</taxon>
    </lineage>
</organism>
<dbReference type="Proteomes" id="UP000095463">
    <property type="component" value="Unassembled WGS sequence"/>
</dbReference>
<accession>A0A1E5XRV4</accession>
<keyword evidence="1" id="KW-0812">Transmembrane</keyword>
<evidence type="ECO:0000313" key="2">
    <source>
        <dbReference type="EMBL" id="OEO31320.1"/>
    </source>
</evidence>
<protein>
    <submittedName>
        <fullName evidence="2">Uncharacterized protein</fullName>
    </submittedName>
</protein>
<feature type="transmembrane region" description="Helical" evidence="1">
    <location>
        <begin position="35"/>
        <end position="56"/>
    </location>
</feature>
<name>A0A1E5XRV4_9HYPH</name>
<keyword evidence="1" id="KW-1133">Transmembrane helix</keyword>
<dbReference type="EMBL" id="LAJE02000161">
    <property type="protein sequence ID" value="OEO31320.1"/>
    <property type="molecule type" value="Genomic_DNA"/>
</dbReference>
<keyword evidence="1" id="KW-0472">Membrane</keyword>
<evidence type="ECO:0000256" key="1">
    <source>
        <dbReference type="SAM" id="Phobius"/>
    </source>
</evidence>
<feature type="transmembrane region" description="Helical" evidence="1">
    <location>
        <begin position="6"/>
        <end position="28"/>
    </location>
</feature>
<dbReference type="RefSeq" id="WP_069909462.1">
    <property type="nucleotide sequence ID" value="NZ_LAJE02000161.1"/>
</dbReference>
<dbReference type="AlphaFoldDB" id="A0A1E5XRV4"/>
<sequence>MAVNILLFAIASYCFGLVPALLASVVLVLRRNTTVLEAVVVALGVSFAVGTSYGMLGASSVPLFAGLSLTVVAVPATIGVGLLATWWGAFGTPSPTVRPPVPRDTAS</sequence>
<gene>
    <name evidence="2" type="ORF">VW23_016675</name>
</gene>
<keyword evidence="3" id="KW-1185">Reference proteome</keyword>
<evidence type="ECO:0000313" key="3">
    <source>
        <dbReference type="Proteomes" id="UP000095463"/>
    </source>
</evidence>